<dbReference type="Pfam" id="PF03619">
    <property type="entry name" value="Solute_trans_a"/>
    <property type="match status" value="1"/>
</dbReference>
<dbReference type="RefSeq" id="WP_238898971.1">
    <property type="nucleotide sequence ID" value="NZ_JAKOGG010000682.1"/>
</dbReference>
<keyword evidence="3" id="KW-1133">Transmembrane helix</keyword>
<feature type="non-terminal residue" evidence="5">
    <location>
        <position position="1"/>
    </location>
</feature>
<keyword evidence="2" id="KW-0812">Transmembrane</keyword>
<protein>
    <submittedName>
        <fullName evidence="5">OSTA/TMEM184 family protein</fullName>
    </submittedName>
</protein>
<name>A0ABT2FRU1_9GAMM</name>
<dbReference type="EMBL" id="JAKOGG010000682">
    <property type="protein sequence ID" value="MCS4559062.1"/>
    <property type="molecule type" value="Genomic_DNA"/>
</dbReference>
<keyword evidence="4" id="KW-0472">Membrane</keyword>
<proteinExistence type="predicted"/>
<evidence type="ECO:0000313" key="5">
    <source>
        <dbReference type="EMBL" id="MCS4559062.1"/>
    </source>
</evidence>
<organism evidence="5 6">
    <name type="scientific">Shewanella electrica</name>
    <dbReference type="NCBI Taxonomy" id="515560"/>
    <lineage>
        <taxon>Bacteria</taxon>
        <taxon>Pseudomonadati</taxon>
        <taxon>Pseudomonadota</taxon>
        <taxon>Gammaproteobacteria</taxon>
        <taxon>Alteromonadales</taxon>
        <taxon>Shewanellaceae</taxon>
        <taxon>Shewanella</taxon>
    </lineage>
</organism>
<gene>
    <name evidence="5" type="ORF">L9G74_21825</name>
</gene>
<evidence type="ECO:0000256" key="2">
    <source>
        <dbReference type="ARBA" id="ARBA00022692"/>
    </source>
</evidence>
<dbReference type="InterPro" id="IPR005178">
    <property type="entry name" value="Ostalpha/TMEM184C"/>
</dbReference>
<reference evidence="6" key="2">
    <citation type="submission" date="2023-07" db="EMBL/GenBank/DDBJ databases">
        <title>Shewanella mangrovi sp. nov., an acetaldehyde- degrading bacterium isolated from mangrove sediment.</title>
        <authorList>
            <person name="Liu Y."/>
        </authorList>
    </citation>
    <scope>NUCLEOTIDE SEQUENCE [LARGE SCALE GENOMIC DNA]</scope>
    <source>
        <strain evidence="6">C32</strain>
    </source>
</reference>
<feature type="non-terminal residue" evidence="5">
    <location>
        <position position="81"/>
    </location>
</feature>
<accession>A0ABT2FRU1</accession>
<reference evidence="5 6" key="1">
    <citation type="submission" date="2022-02" db="EMBL/GenBank/DDBJ databases">
        <authorList>
            <person name="Zhuang L."/>
        </authorList>
    </citation>
    <scope>NUCLEOTIDE SEQUENCE [LARGE SCALE GENOMIC DNA]</scope>
    <source>
        <strain evidence="5 6">C32</strain>
    </source>
</reference>
<evidence type="ECO:0000313" key="6">
    <source>
        <dbReference type="Proteomes" id="UP001201549"/>
    </source>
</evidence>
<evidence type="ECO:0000256" key="3">
    <source>
        <dbReference type="ARBA" id="ARBA00022989"/>
    </source>
</evidence>
<dbReference type="Proteomes" id="UP001201549">
    <property type="component" value="Unassembled WGS sequence"/>
</dbReference>
<sequence length="81" mass="9467">DVMGNCYEAFTISAFFALLCHYIAPDLHSQKEYFRGIKPKKWLWPVNWLEKIWGGETGPWRTPRSGLTWFNVRAIYSGISL</sequence>
<evidence type="ECO:0000256" key="1">
    <source>
        <dbReference type="ARBA" id="ARBA00004141"/>
    </source>
</evidence>
<comment type="subcellular location">
    <subcellularLocation>
        <location evidence="1">Membrane</location>
        <topology evidence="1">Multi-pass membrane protein</topology>
    </subcellularLocation>
</comment>
<evidence type="ECO:0000256" key="4">
    <source>
        <dbReference type="ARBA" id="ARBA00023136"/>
    </source>
</evidence>
<comment type="caution">
    <text evidence="5">The sequence shown here is derived from an EMBL/GenBank/DDBJ whole genome shotgun (WGS) entry which is preliminary data.</text>
</comment>
<keyword evidence="6" id="KW-1185">Reference proteome</keyword>